<keyword evidence="3" id="KW-1185">Reference proteome</keyword>
<reference evidence="2" key="1">
    <citation type="submission" date="2023-06" db="EMBL/GenBank/DDBJ databases">
        <authorList>
            <person name="Delattre M."/>
        </authorList>
    </citation>
    <scope>NUCLEOTIDE SEQUENCE</scope>
    <source>
        <strain evidence="2">AF72</strain>
    </source>
</reference>
<evidence type="ECO:0000313" key="2">
    <source>
        <dbReference type="EMBL" id="CAJ0565482.1"/>
    </source>
</evidence>
<feature type="non-terminal residue" evidence="2">
    <location>
        <position position="1"/>
    </location>
</feature>
<dbReference type="Proteomes" id="UP001177023">
    <property type="component" value="Unassembled WGS sequence"/>
</dbReference>
<feature type="compositionally biased region" description="Basic residues" evidence="1">
    <location>
        <begin position="54"/>
        <end position="66"/>
    </location>
</feature>
<accession>A0AA36CAL5</accession>
<evidence type="ECO:0000256" key="1">
    <source>
        <dbReference type="SAM" id="MobiDB-lite"/>
    </source>
</evidence>
<proteinExistence type="predicted"/>
<feature type="region of interest" description="Disordered" evidence="1">
    <location>
        <begin position="54"/>
        <end position="80"/>
    </location>
</feature>
<sequence>MDYFLKVMEQPKLLYTRKYDNPKTTVEKVFAQQRRAQQEEVKAKRVVQPERRVKPIRHRRASRSSSKRIAVTATRQDPIV</sequence>
<dbReference type="EMBL" id="CATQJA010001049">
    <property type="protein sequence ID" value="CAJ0565482.1"/>
    <property type="molecule type" value="Genomic_DNA"/>
</dbReference>
<comment type="caution">
    <text evidence="2">The sequence shown here is derived from an EMBL/GenBank/DDBJ whole genome shotgun (WGS) entry which is preliminary data.</text>
</comment>
<protein>
    <submittedName>
        <fullName evidence="2">Uncharacterized protein</fullName>
    </submittedName>
</protein>
<name>A0AA36CAL5_9BILA</name>
<dbReference type="AlphaFoldDB" id="A0AA36CAL5"/>
<organism evidence="2 3">
    <name type="scientific">Mesorhabditis spiculigera</name>
    <dbReference type="NCBI Taxonomy" id="96644"/>
    <lineage>
        <taxon>Eukaryota</taxon>
        <taxon>Metazoa</taxon>
        <taxon>Ecdysozoa</taxon>
        <taxon>Nematoda</taxon>
        <taxon>Chromadorea</taxon>
        <taxon>Rhabditida</taxon>
        <taxon>Rhabditina</taxon>
        <taxon>Rhabditomorpha</taxon>
        <taxon>Rhabditoidea</taxon>
        <taxon>Rhabditidae</taxon>
        <taxon>Mesorhabditinae</taxon>
        <taxon>Mesorhabditis</taxon>
    </lineage>
</organism>
<gene>
    <name evidence="2" type="ORF">MSPICULIGERA_LOCUS4122</name>
</gene>
<evidence type="ECO:0000313" key="3">
    <source>
        <dbReference type="Proteomes" id="UP001177023"/>
    </source>
</evidence>